<feature type="transmembrane region" description="Helical" evidence="8">
    <location>
        <begin position="275"/>
        <end position="300"/>
    </location>
</feature>
<proteinExistence type="predicted"/>
<sequence>MDISVVVPLFNEEESLPELTAWIDRVAREHKLSYEVWLVDDGSSDGSWRVVQELAAKNDRLKGIKFQRNYGKSPALYEGFKHATGDVVITMDADLQDSPDEIPELHRMIVEDGFDMVSGWKQKRHDPLGKTLPSKFFNAVTRKVSGIELHDFNCGLKSYRLNVVKSIEVYGDMHRHMPLLAKWAGFKNIGEKVVEHRARKYGYSKFGLSRLVTGFLDLLSLMFVGKYGQRPMHLFGTLGTLMFVVGLTSVLWIGGGKLYALANNLPKELVTQNPWFYIALTCMTLGTILFVTGFLAELVARSSPDRNQYLVEKVLTNDRVGSLRSEV</sequence>
<evidence type="ECO:0000256" key="6">
    <source>
        <dbReference type="ARBA" id="ARBA00022989"/>
    </source>
</evidence>
<dbReference type="SUPFAM" id="SSF53448">
    <property type="entry name" value="Nucleotide-diphospho-sugar transferases"/>
    <property type="match status" value="1"/>
</dbReference>
<keyword evidence="5" id="KW-0448">Lipopolysaccharide biosynthesis</keyword>
<comment type="caution">
    <text evidence="10">The sequence shown here is derived from an EMBL/GenBank/DDBJ whole genome shotgun (WGS) entry which is preliminary data.</text>
</comment>
<dbReference type="Pfam" id="PF00535">
    <property type="entry name" value="Glycos_transf_2"/>
    <property type="match status" value="1"/>
</dbReference>
<feature type="transmembrane region" description="Helical" evidence="8">
    <location>
        <begin position="207"/>
        <end position="225"/>
    </location>
</feature>
<dbReference type="PANTHER" id="PTHR48090:SF3">
    <property type="entry name" value="UNDECAPRENYL-PHOSPHATE 4-DEOXY-4-FORMAMIDO-L-ARABINOSE TRANSFERASE"/>
    <property type="match status" value="1"/>
</dbReference>
<dbReference type="Gene3D" id="3.90.550.10">
    <property type="entry name" value="Spore Coat Polysaccharide Biosynthesis Protein SpsA, Chain A"/>
    <property type="match status" value="1"/>
</dbReference>
<name>A0ABX0XB99_9BACT</name>
<dbReference type="CDD" id="cd04187">
    <property type="entry name" value="DPM1_like_bac"/>
    <property type="match status" value="1"/>
</dbReference>
<evidence type="ECO:0000256" key="7">
    <source>
        <dbReference type="ARBA" id="ARBA00023136"/>
    </source>
</evidence>
<gene>
    <name evidence="10" type="ORF">GGR27_002069</name>
</gene>
<reference evidence="10 11" key="1">
    <citation type="submission" date="2020-03" db="EMBL/GenBank/DDBJ databases">
        <title>Genomic Encyclopedia of Type Strains, Phase IV (KMG-IV): sequencing the most valuable type-strain genomes for metagenomic binning, comparative biology and taxonomic classification.</title>
        <authorList>
            <person name="Goeker M."/>
        </authorList>
    </citation>
    <scope>NUCLEOTIDE SEQUENCE [LARGE SCALE GENOMIC DNA]</scope>
    <source>
        <strain evidence="10 11">DSM 105096</strain>
    </source>
</reference>
<evidence type="ECO:0000259" key="9">
    <source>
        <dbReference type="Pfam" id="PF00535"/>
    </source>
</evidence>
<keyword evidence="3" id="KW-0808">Transferase</keyword>
<keyword evidence="7 8" id="KW-0472">Membrane</keyword>
<dbReference type="InterPro" id="IPR001173">
    <property type="entry name" value="Glyco_trans_2-like"/>
</dbReference>
<evidence type="ECO:0000256" key="8">
    <source>
        <dbReference type="SAM" id="Phobius"/>
    </source>
</evidence>
<dbReference type="InterPro" id="IPR050256">
    <property type="entry name" value="Glycosyltransferase_2"/>
</dbReference>
<dbReference type="PANTHER" id="PTHR48090">
    <property type="entry name" value="UNDECAPRENYL-PHOSPHATE 4-DEOXY-4-FORMAMIDO-L-ARABINOSE TRANSFERASE-RELATED"/>
    <property type="match status" value="1"/>
</dbReference>
<evidence type="ECO:0000256" key="1">
    <source>
        <dbReference type="ARBA" id="ARBA00022475"/>
    </source>
</evidence>
<keyword evidence="1" id="KW-1003">Cell membrane</keyword>
<evidence type="ECO:0000256" key="5">
    <source>
        <dbReference type="ARBA" id="ARBA00022985"/>
    </source>
</evidence>
<protein>
    <submittedName>
        <fullName evidence="10">Glycosyltransferase involved in cell wall biosynthesis</fullName>
    </submittedName>
</protein>
<feature type="domain" description="Glycosyltransferase 2-like" evidence="9">
    <location>
        <begin position="4"/>
        <end position="164"/>
    </location>
</feature>
<keyword evidence="2" id="KW-0328">Glycosyltransferase</keyword>
<evidence type="ECO:0000256" key="4">
    <source>
        <dbReference type="ARBA" id="ARBA00022692"/>
    </source>
</evidence>
<keyword evidence="6 8" id="KW-1133">Transmembrane helix</keyword>
<dbReference type="EMBL" id="JAATJH010000003">
    <property type="protein sequence ID" value="NJC26559.1"/>
    <property type="molecule type" value="Genomic_DNA"/>
</dbReference>
<dbReference type="RefSeq" id="WP_168037331.1">
    <property type="nucleotide sequence ID" value="NZ_JAATJH010000003.1"/>
</dbReference>
<dbReference type="InterPro" id="IPR029044">
    <property type="entry name" value="Nucleotide-diphossugar_trans"/>
</dbReference>
<feature type="transmembrane region" description="Helical" evidence="8">
    <location>
        <begin position="232"/>
        <end position="255"/>
    </location>
</feature>
<evidence type="ECO:0000313" key="11">
    <source>
        <dbReference type="Proteomes" id="UP000770785"/>
    </source>
</evidence>
<evidence type="ECO:0000313" key="10">
    <source>
        <dbReference type="EMBL" id="NJC26559.1"/>
    </source>
</evidence>
<keyword evidence="11" id="KW-1185">Reference proteome</keyword>
<dbReference type="Proteomes" id="UP000770785">
    <property type="component" value="Unassembled WGS sequence"/>
</dbReference>
<evidence type="ECO:0000256" key="2">
    <source>
        <dbReference type="ARBA" id="ARBA00022676"/>
    </source>
</evidence>
<evidence type="ECO:0000256" key="3">
    <source>
        <dbReference type="ARBA" id="ARBA00022679"/>
    </source>
</evidence>
<organism evidence="10 11">
    <name type="scientific">Neolewinella antarctica</name>
    <dbReference type="NCBI Taxonomy" id="442734"/>
    <lineage>
        <taxon>Bacteria</taxon>
        <taxon>Pseudomonadati</taxon>
        <taxon>Bacteroidota</taxon>
        <taxon>Saprospiria</taxon>
        <taxon>Saprospirales</taxon>
        <taxon>Lewinellaceae</taxon>
        <taxon>Neolewinella</taxon>
    </lineage>
</organism>
<keyword evidence="4 8" id="KW-0812">Transmembrane</keyword>
<accession>A0ABX0XB99</accession>